<evidence type="ECO:0000313" key="5">
    <source>
        <dbReference type="EMBL" id="GBP13219.1"/>
    </source>
</evidence>
<dbReference type="GO" id="GO:0005615">
    <property type="term" value="C:extracellular space"/>
    <property type="evidence" value="ECO:0007669"/>
    <property type="project" value="TreeGrafter"/>
</dbReference>
<evidence type="ECO:0000313" key="6">
    <source>
        <dbReference type="Proteomes" id="UP000299102"/>
    </source>
</evidence>
<evidence type="ECO:0000256" key="4">
    <source>
        <dbReference type="ARBA" id="ARBA00022729"/>
    </source>
</evidence>
<comment type="subcellular location">
    <subcellularLocation>
        <location evidence="1">Secreted</location>
    </subcellularLocation>
</comment>
<dbReference type="EMBL" id="BGZK01000055">
    <property type="protein sequence ID" value="GBP13219.1"/>
    <property type="molecule type" value="Genomic_DNA"/>
</dbReference>
<dbReference type="Proteomes" id="UP000299102">
    <property type="component" value="Unassembled WGS sequence"/>
</dbReference>
<dbReference type="InterPro" id="IPR006170">
    <property type="entry name" value="PBP/GOBP"/>
</dbReference>
<dbReference type="FunFam" id="1.10.238.20:FF:000001">
    <property type="entry name" value="General odorant-binding protein lush"/>
    <property type="match status" value="1"/>
</dbReference>
<protein>
    <submittedName>
        <fullName evidence="5">B1 protein</fullName>
    </submittedName>
</protein>
<proteinExistence type="inferred from homology"/>
<accession>A0A4C1TFC0</accession>
<dbReference type="PANTHER" id="PTHR11857">
    <property type="entry name" value="ODORANT BINDING PROTEIN-RELATED"/>
    <property type="match status" value="1"/>
</dbReference>
<organism evidence="5 6">
    <name type="scientific">Eumeta variegata</name>
    <name type="common">Bagworm moth</name>
    <name type="synonym">Eumeta japonica</name>
    <dbReference type="NCBI Taxonomy" id="151549"/>
    <lineage>
        <taxon>Eukaryota</taxon>
        <taxon>Metazoa</taxon>
        <taxon>Ecdysozoa</taxon>
        <taxon>Arthropoda</taxon>
        <taxon>Hexapoda</taxon>
        <taxon>Insecta</taxon>
        <taxon>Pterygota</taxon>
        <taxon>Neoptera</taxon>
        <taxon>Endopterygota</taxon>
        <taxon>Lepidoptera</taxon>
        <taxon>Glossata</taxon>
        <taxon>Ditrysia</taxon>
        <taxon>Tineoidea</taxon>
        <taxon>Psychidae</taxon>
        <taxon>Oiketicinae</taxon>
        <taxon>Eumeta</taxon>
    </lineage>
</organism>
<dbReference type="SMART" id="SM00708">
    <property type="entry name" value="PhBP"/>
    <property type="match status" value="1"/>
</dbReference>
<dbReference type="GO" id="GO:0005549">
    <property type="term" value="F:odorant binding"/>
    <property type="evidence" value="ECO:0007669"/>
    <property type="project" value="InterPro"/>
</dbReference>
<comment type="caution">
    <text evidence="5">The sequence shown here is derived from an EMBL/GenBank/DDBJ whole genome shotgun (WGS) entry which is preliminary data.</text>
</comment>
<sequence>MRLEVRMVLIKEYTFSSIILGIQKYPIPNLHTMDVQEQTTGGSRQWSKFNPQRHSSGGVRARLELRGEGVILKPRQQRYITGRRGRRFTAFGPKVHLTPDQSARLLQNSMQCIMDTGVTPDVIMQVKDGKFSEDEAFRKFLFCVFRKSGVATKDGHIKVSNTLAKYPNDVDKEPIRKVLEECNKEEGKTPVDRAFSIFKCFHAKTPVHIGF</sequence>
<keyword evidence="4" id="KW-0732">Signal</keyword>
<comment type="similarity">
    <text evidence="2">Belongs to the PBP/GOBP family.</text>
</comment>
<dbReference type="SUPFAM" id="SSF47565">
    <property type="entry name" value="Insect pheromone/odorant-binding proteins"/>
    <property type="match status" value="1"/>
</dbReference>
<dbReference type="Pfam" id="PF01395">
    <property type="entry name" value="PBP_GOBP"/>
    <property type="match status" value="1"/>
</dbReference>
<dbReference type="STRING" id="151549.A0A4C1TFC0"/>
<dbReference type="GO" id="GO:0007608">
    <property type="term" value="P:sensory perception of smell"/>
    <property type="evidence" value="ECO:0007669"/>
    <property type="project" value="TreeGrafter"/>
</dbReference>
<reference evidence="5 6" key="1">
    <citation type="journal article" date="2019" name="Commun. Biol.">
        <title>The bagworm genome reveals a unique fibroin gene that provides high tensile strength.</title>
        <authorList>
            <person name="Kono N."/>
            <person name="Nakamura H."/>
            <person name="Ohtoshi R."/>
            <person name="Tomita M."/>
            <person name="Numata K."/>
            <person name="Arakawa K."/>
        </authorList>
    </citation>
    <scope>NUCLEOTIDE SEQUENCE [LARGE SCALE GENOMIC DNA]</scope>
</reference>
<gene>
    <name evidence="5" type="ORF">EVAR_93169_1</name>
</gene>
<evidence type="ECO:0000256" key="3">
    <source>
        <dbReference type="ARBA" id="ARBA00022525"/>
    </source>
</evidence>
<dbReference type="CDD" id="cd23992">
    <property type="entry name" value="PBP_GOBP"/>
    <property type="match status" value="1"/>
</dbReference>
<keyword evidence="3" id="KW-0964">Secreted</keyword>
<keyword evidence="6" id="KW-1185">Reference proteome</keyword>
<name>A0A4C1TFC0_EUMVA</name>
<dbReference type="Gene3D" id="1.10.238.20">
    <property type="entry name" value="Pheromone/general odorant binding protein domain"/>
    <property type="match status" value="1"/>
</dbReference>
<dbReference type="OrthoDB" id="8194670at2759"/>
<dbReference type="PANTHER" id="PTHR11857:SF43">
    <property type="entry name" value="GEO07291P1-RELATED"/>
    <property type="match status" value="1"/>
</dbReference>
<dbReference type="AlphaFoldDB" id="A0A4C1TFC0"/>
<evidence type="ECO:0000256" key="2">
    <source>
        <dbReference type="ARBA" id="ARBA00008098"/>
    </source>
</evidence>
<dbReference type="InterPro" id="IPR036728">
    <property type="entry name" value="PBP_GOBP_sf"/>
</dbReference>
<evidence type="ECO:0000256" key="1">
    <source>
        <dbReference type="ARBA" id="ARBA00004613"/>
    </source>
</evidence>